<name>A0A9P6SLG9_9FUNG</name>
<dbReference type="GO" id="GO:0031048">
    <property type="term" value="P:regulatory ncRNA-mediated heterochromatin formation"/>
    <property type="evidence" value="ECO:0007669"/>
    <property type="project" value="TreeGrafter"/>
</dbReference>
<feature type="domain" description="DNA2/NAM7 helicase-like C-terminal" evidence="2">
    <location>
        <begin position="647"/>
        <end position="771"/>
    </location>
</feature>
<dbReference type="PANTHER" id="PTHR10887:SF341">
    <property type="entry name" value="NFX1-TYPE ZINC FINGER-CONTAINING PROTEIN 1"/>
    <property type="match status" value="1"/>
</dbReference>
<dbReference type="InterPro" id="IPR041679">
    <property type="entry name" value="DNA2/NAM7-like_C"/>
</dbReference>
<dbReference type="AlphaFoldDB" id="A0A9P6SLG9"/>
<dbReference type="Pfam" id="PF13086">
    <property type="entry name" value="AAA_11"/>
    <property type="match status" value="2"/>
</dbReference>
<evidence type="ECO:0000259" key="1">
    <source>
        <dbReference type="Pfam" id="PF13086"/>
    </source>
</evidence>
<dbReference type="Pfam" id="PF13087">
    <property type="entry name" value="AAA_12"/>
    <property type="match status" value="1"/>
</dbReference>
<dbReference type="InterPro" id="IPR045055">
    <property type="entry name" value="DNA2/NAM7-like"/>
</dbReference>
<evidence type="ECO:0000313" key="5">
    <source>
        <dbReference type="Proteomes" id="UP000749646"/>
    </source>
</evidence>
<feature type="domain" description="DNA2/NAM7 helicase helicase" evidence="1">
    <location>
        <begin position="263"/>
        <end position="373"/>
    </location>
</feature>
<proteinExistence type="predicted"/>
<dbReference type="SUPFAM" id="SSF52540">
    <property type="entry name" value="P-loop containing nucleoside triphosphate hydrolases"/>
    <property type="match status" value="1"/>
</dbReference>
<dbReference type="PANTHER" id="PTHR10887">
    <property type="entry name" value="DNA2/NAM7 HELICASE FAMILY"/>
    <property type="match status" value="1"/>
</dbReference>
<dbReference type="GO" id="GO:0031380">
    <property type="term" value="C:nuclear RNA-directed RNA polymerase complex"/>
    <property type="evidence" value="ECO:0007669"/>
    <property type="project" value="TreeGrafter"/>
</dbReference>
<evidence type="ECO:0000259" key="3">
    <source>
        <dbReference type="Pfam" id="PF25396"/>
    </source>
</evidence>
<comment type="caution">
    <text evidence="4">The sequence shown here is derived from an EMBL/GenBank/DDBJ whole genome shotgun (WGS) entry which is preliminary data.</text>
</comment>
<keyword evidence="5" id="KW-1185">Reference proteome</keyword>
<dbReference type="EMBL" id="JAAAHW010003814">
    <property type="protein sequence ID" value="KAF9980630.1"/>
    <property type="molecule type" value="Genomic_DNA"/>
</dbReference>
<feature type="non-terminal residue" evidence="4">
    <location>
        <position position="918"/>
    </location>
</feature>
<dbReference type="Pfam" id="PF25396">
    <property type="entry name" value="ZNFX1"/>
    <property type="match status" value="1"/>
</dbReference>
<dbReference type="InterPro" id="IPR027417">
    <property type="entry name" value="P-loop_NTPase"/>
</dbReference>
<organism evidence="4 5">
    <name type="scientific">Modicella reniformis</name>
    <dbReference type="NCBI Taxonomy" id="1440133"/>
    <lineage>
        <taxon>Eukaryota</taxon>
        <taxon>Fungi</taxon>
        <taxon>Fungi incertae sedis</taxon>
        <taxon>Mucoromycota</taxon>
        <taxon>Mortierellomycotina</taxon>
        <taxon>Mortierellomycetes</taxon>
        <taxon>Mortierellales</taxon>
        <taxon>Mortierellaceae</taxon>
        <taxon>Modicella</taxon>
    </lineage>
</organism>
<dbReference type="Proteomes" id="UP000749646">
    <property type="component" value="Unassembled WGS sequence"/>
</dbReference>
<dbReference type="OrthoDB" id="409395at2759"/>
<protein>
    <submittedName>
        <fullName evidence="4">NFX1-type zinc finger-containing protein 1</fullName>
    </submittedName>
</protein>
<dbReference type="GO" id="GO:0004386">
    <property type="term" value="F:helicase activity"/>
    <property type="evidence" value="ECO:0007669"/>
    <property type="project" value="InterPro"/>
</dbReference>
<gene>
    <name evidence="4" type="primary">ZNFX1</name>
    <name evidence="4" type="ORF">BGZ65_004866</name>
</gene>
<dbReference type="InterPro" id="IPR057373">
    <property type="entry name" value="ZNFX1"/>
</dbReference>
<dbReference type="InterPro" id="IPR041677">
    <property type="entry name" value="DNA2/NAM7_AAA_11"/>
</dbReference>
<sequence>NFRFETTYPTYEDVNVFEYPEPPENIVHKPYSSTEEYIETHFHLLRADCMLPVRDAIRAYRNGAVEDNEMVIYIKVRPVAVLFANIGVVHRMSFVVDGRRVNWRQTKRLVPGSIVCLSTDQFEHFRFATVVERDLERLQNPRDLSIGLKFLDPNPQLDFERDICYTMIESMQGYYEAYRHILKCLQDIEPDKLPFKKHLVGLEPDLDPPMYSSHIEDLNDRDYIAEWVLEFPKILRKDEFNTRSRTKELETDRTVRPNVLDAMVRMLTKEFAVIQGPPGTGKTYLGLLTTYLLLEKCRTAATGPIIVICQTNHALDQFLEGIMKFEDRIIRLGSRSKSPIVKEKTLYNIRKYYKEHAKMAENDHVIRSGPGRLFKRKDRVEKEMLELLEELSVEYVPLKKLLELNIISQAQFDAFAFDGWVTRQNQEENPTAESWLKAAPEVHDPEITAFMDDTLLKDDVAPEIDEEELEERVEEFVTGTADEGKIYGNFVDVKKSIVCHVDDDLVGSVEEFFHTSNVHDIPGAKRLGVYKHWLRRYQAHIVTKLGEFQTIFNLICDNIRAEYRKNDESLLKTARVIGMTTTAASKYHELLYMLKPKIMLCEEASETMEAHLLSALTPSVQHFILIGDHEQLRPSMSVNDLRYKNIDVSLFERLVRNDFPFTTLDCQRRMRPEIRNLLRPIYHDLVDHESVHKYDDVRGMVDNLWFLTHDEHDSLGNNNSFINSHEVGIATRLAIYLLQQGYAPSEITILAMYSGQRNLIQDRLRKSLEPEADKIRGMYILGNGKLLMEESKLWGKIIGSMFRDPSGFRIGNRIKLQCTTHPEMISEIGLESEFDQVQSGGCSMPCGVEATLRSAISLTEYPHFELEFLCLEIVKKMITDSDIRIIPTALSTLVIPGCTSEAQLRKEKMFAMAEPTQA</sequence>
<evidence type="ECO:0000313" key="4">
    <source>
        <dbReference type="EMBL" id="KAF9980630.1"/>
    </source>
</evidence>
<accession>A0A9P6SLG9</accession>
<feature type="domain" description="DNA2/NAM7 helicase helicase" evidence="1">
    <location>
        <begin position="555"/>
        <end position="634"/>
    </location>
</feature>
<reference evidence="4" key="1">
    <citation type="journal article" date="2020" name="Fungal Divers.">
        <title>Resolving the Mortierellaceae phylogeny through synthesis of multi-gene phylogenetics and phylogenomics.</title>
        <authorList>
            <person name="Vandepol N."/>
            <person name="Liber J."/>
            <person name="Desiro A."/>
            <person name="Na H."/>
            <person name="Kennedy M."/>
            <person name="Barry K."/>
            <person name="Grigoriev I.V."/>
            <person name="Miller A.N."/>
            <person name="O'Donnell K."/>
            <person name="Stajich J.E."/>
            <person name="Bonito G."/>
        </authorList>
    </citation>
    <scope>NUCLEOTIDE SEQUENCE</scope>
    <source>
        <strain evidence="4">MES-2147</strain>
    </source>
</reference>
<dbReference type="Gene3D" id="3.40.50.300">
    <property type="entry name" value="P-loop containing nucleotide triphosphate hydrolases"/>
    <property type="match status" value="3"/>
</dbReference>
<feature type="domain" description="ZNFX1" evidence="3">
    <location>
        <begin position="67"/>
        <end position="170"/>
    </location>
</feature>
<evidence type="ECO:0000259" key="2">
    <source>
        <dbReference type="Pfam" id="PF13087"/>
    </source>
</evidence>